<dbReference type="Gene3D" id="3.90.79.10">
    <property type="entry name" value="Nucleoside Triphosphate Pyrophosphohydrolase"/>
    <property type="match status" value="1"/>
</dbReference>
<evidence type="ECO:0000313" key="2">
    <source>
        <dbReference type="Proteomes" id="UP000054935"/>
    </source>
</evidence>
<sequence length="180" mass="20206">MMHEIGHFEVETDRDRAEWARLRAFCAEWGDRAFSRDALIGGHVTASAFVLCPEGVSVLLTHHRKLDRWLQLGGHCDGIADTCFVAQKEAYEESGLSRIDLLRPEVLDVDIHEIPARGAEPAHLHYDVRFLFQARSRAFRVSSESLDLAWVPLSELAAYTDAPSVLRLRDKAVAWGAAQV</sequence>
<reference evidence="1 2" key="1">
    <citation type="submission" date="2015-09" db="EMBL/GenBank/DDBJ databases">
        <authorList>
            <consortium name="Swine Surveillance"/>
        </authorList>
    </citation>
    <scope>NUCLEOTIDE SEQUENCE [LARGE SCALE GENOMIC DNA]</scope>
    <source>
        <strain evidence="1 2">CECT 7648</strain>
    </source>
</reference>
<dbReference type="Proteomes" id="UP000054935">
    <property type="component" value="Unassembled WGS sequence"/>
</dbReference>
<evidence type="ECO:0008006" key="3">
    <source>
        <dbReference type="Google" id="ProtNLM"/>
    </source>
</evidence>
<organism evidence="1 2">
    <name type="scientific">Tropicibacter naphthalenivorans</name>
    <dbReference type="NCBI Taxonomy" id="441103"/>
    <lineage>
        <taxon>Bacteria</taxon>
        <taxon>Pseudomonadati</taxon>
        <taxon>Pseudomonadota</taxon>
        <taxon>Alphaproteobacteria</taxon>
        <taxon>Rhodobacterales</taxon>
        <taxon>Roseobacteraceae</taxon>
        <taxon>Tropicibacter</taxon>
    </lineage>
</organism>
<dbReference type="AlphaFoldDB" id="A0A0P1GEC0"/>
<keyword evidence="2" id="KW-1185">Reference proteome</keyword>
<dbReference type="STRING" id="441103.TRN7648_02772"/>
<dbReference type="CDD" id="cd03674">
    <property type="entry name" value="NUDIX_Hydrolase"/>
    <property type="match status" value="1"/>
</dbReference>
<dbReference type="GO" id="GO:0003824">
    <property type="term" value="F:catalytic activity"/>
    <property type="evidence" value="ECO:0007669"/>
    <property type="project" value="UniProtKB-ARBA"/>
</dbReference>
<name>A0A0P1GEC0_9RHOB</name>
<dbReference type="InterPro" id="IPR015797">
    <property type="entry name" value="NUDIX_hydrolase-like_dom_sf"/>
</dbReference>
<dbReference type="SUPFAM" id="SSF55811">
    <property type="entry name" value="Nudix"/>
    <property type="match status" value="1"/>
</dbReference>
<dbReference type="EMBL" id="CYSE01000005">
    <property type="protein sequence ID" value="CUH80053.1"/>
    <property type="molecule type" value="Genomic_DNA"/>
</dbReference>
<gene>
    <name evidence="1" type="ORF">TRN7648_02772</name>
</gene>
<protein>
    <recommendedName>
        <fullName evidence="3">NUDIX domain protein</fullName>
    </recommendedName>
</protein>
<accession>A0A0P1GEC0</accession>
<dbReference type="OrthoDB" id="129709at2"/>
<proteinExistence type="predicted"/>
<evidence type="ECO:0000313" key="1">
    <source>
        <dbReference type="EMBL" id="CUH80053.1"/>
    </source>
</evidence>